<dbReference type="PANTHER" id="PTHR37809">
    <property type="entry name" value="RIBOSOMAL PROTEIN S12 METHYLTHIOTRANSFERASE ACCESSORY FACTOR YCAO"/>
    <property type="match status" value="1"/>
</dbReference>
<name>A0A9D1QX68_9BACT</name>
<gene>
    <name evidence="2" type="ORF">H9874_00825</name>
</gene>
<dbReference type="Proteomes" id="UP000824264">
    <property type="component" value="Unassembled WGS sequence"/>
</dbReference>
<feature type="domain" description="YcaO" evidence="1">
    <location>
        <begin position="254"/>
        <end position="567"/>
    </location>
</feature>
<dbReference type="AlphaFoldDB" id="A0A9D1QX68"/>
<accession>A0A9D1QX68</accession>
<evidence type="ECO:0000313" key="2">
    <source>
        <dbReference type="EMBL" id="HIW77676.1"/>
    </source>
</evidence>
<proteinExistence type="predicted"/>
<sequence length="567" mass="61170">MPASPLSYRYAHAATESMTGYFSCEPPEDLSFEAALARLEAAPLDEFLHRHLLRRIGALPPAEAAALADPARPVLTALLRETGFLHAPHARLFEGATEEELLGLEAFTPLPYLGFARRSLSEEGRREQERIRAWNALFEANLMRHHPLPHPDDADPLPAYAMGAPQKGEKGVTAAEAYARLAVPGAPVWTRPPAQVTAAEALSSLAACGVIAGMEMRHESSLAPVGLLRNWNVDVSVRCGKLDYTLQGEATTWGRGLSIAAARASYSMEMAERASAYLSVDGEGISDRLHPAPLLRASHAELAARGIRALAPQSLPIDAEYRGQPLYWMEGQDAAGETILVPVQAVGLFCNLDEPALFLSPGSTGLASGNTLEEAKVAALTEVLERDAEATIPWRREQCFELEAGDGGHPLAVLLADYARRGIHVWFRDMTTEFGVPCYQSFVTQADGSLARGAGAGLSGAGALLSALTETPYPYPHGPASAPAPAGLSRRKLEDLPDYRLDSPERNLMLLETVLTSHGHAPVYVTLTREDLEVPVVRALVPGLETTVDFDAFSRPAVRLFKNYLGR</sequence>
<evidence type="ECO:0000313" key="3">
    <source>
        <dbReference type="Proteomes" id="UP000824264"/>
    </source>
</evidence>
<dbReference type="Pfam" id="PF02624">
    <property type="entry name" value="YcaO"/>
    <property type="match status" value="1"/>
</dbReference>
<evidence type="ECO:0000259" key="1">
    <source>
        <dbReference type="PROSITE" id="PS51664"/>
    </source>
</evidence>
<dbReference type="InterPro" id="IPR003776">
    <property type="entry name" value="YcaO-like_dom"/>
</dbReference>
<organism evidence="2 3">
    <name type="scientific">Candidatus Bilophila faecipullorum</name>
    <dbReference type="NCBI Taxonomy" id="2838482"/>
    <lineage>
        <taxon>Bacteria</taxon>
        <taxon>Pseudomonadati</taxon>
        <taxon>Thermodesulfobacteriota</taxon>
        <taxon>Desulfovibrionia</taxon>
        <taxon>Desulfovibrionales</taxon>
        <taxon>Desulfovibrionaceae</taxon>
        <taxon>Bilophila</taxon>
    </lineage>
</organism>
<dbReference type="PANTHER" id="PTHR37809:SF1">
    <property type="entry name" value="RIBOSOMAL PROTEIN S12 METHYLTHIOTRANSFERASE ACCESSORY FACTOR YCAO"/>
    <property type="match status" value="1"/>
</dbReference>
<reference evidence="2" key="1">
    <citation type="journal article" date="2021" name="PeerJ">
        <title>Extensive microbial diversity within the chicken gut microbiome revealed by metagenomics and culture.</title>
        <authorList>
            <person name="Gilroy R."/>
            <person name="Ravi A."/>
            <person name="Getino M."/>
            <person name="Pursley I."/>
            <person name="Horton D.L."/>
            <person name="Alikhan N.F."/>
            <person name="Baker D."/>
            <person name="Gharbi K."/>
            <person name="Hall N."/>
            <person name="Watson M."/>
            <person name="Adriaenssens E.M."/>
            <person name="Foster-Nyarko E."/>
            <person name="Jarju S."/>
            <person name="Secka A."/>
            <person name="Antonio M."/>
            <person name="Oren A."/>
            <person name="Chaudhuri R.R."/>
            <person name="La Ragione R."/>
            <person name="Hildebrand F."/>
            <person name="Pallen M.J."/>
        </authorList>
    </citation>
    <scope>NUCLEOTIDE SEQUENCE</scope>
    <source>
        <strain evidence="2">ChiSxjej5B17-1746</strain>
    </source>
</reference>
<protein>
    <submittedName>
        <fullName evidence="2">YcaO-like family protein</fullName>
    </submittedName>
</protein>
<comment type="caution">
    <text evidence="2">The sequence shown here is derived from an EMBL/GenBank/DDBJ whole genome shotgun (WGS) entry which is preliminary data.</text>
</comment>
<dbReference type="PROSITE" id="PS51664">
    <property type="entry name" value="YCAO"/>
    <property type="match status" value="1"/>
</dbReference>
<dbReference type="EMBL" id="DXGI01000028">
    <property type="protein sequence ID" value="HIW77676.1"/>
    <property type="molecule type" value="Genomic_DNA"/>
</dbReference>
<reference evidence="2" key="2">
    <citation type="submission" date="2021-04" db="EMBL/GenBank/DDBJ databases">
        <authorList>
            <person name="Gilroy R."/>
        </authorList>
    </citation>
    <scope>NUCLEOTIDE SEQUENCE</scope>
    <source>
        <strain evidence="2">ChiSxjej5B17-1746</strain>
    </source>
</reference>
<dbReference type="Gene3D" id="3.30.1330.230">
    <property type="match status" value="1"/>
</dbReference>